<dbReference type="EMBL" id="AUZX01001076">
    <property type="protein sequence ID" value="EQD79938.1"/>
    <property type="molecule type" value="Genomic_DNA"/>
</dbReference>
<evidence type="ECO:0000313" key="1">
    <source>
        <dbReference type="EMBL" id="EQD79938.1"/>
    </source>
</evidence>
<accession>T1CEF4</accession>
<comment type="caution">
    <text evidence="1">The sequence shown here is derived from an EMBL/GenBank/DDBJ whole genome shotgun (WGS) entry which is preliminary data.</text>
</comment>
<name>T1CEF4_9ZZZZ</name>
<organism evidence="1">
    <name type="scientific">mine drainage metagenome</name>
    <dbReference type="NCBI Taxonomy" id="410659"/>
    <lineage>
        <taxon>unclassified sequences</taxon>
        <taxon>metagenomes</taxon>
        <taxon>ecological metagenomes</taxon>
    </lineage>
</organism>
<dbReference type="AlphaFoldDB" id="T1CEF4"/>
<protein>
    <submittedName>
        <fullName evidence="1">Rhodopirellula transposase family protein</fullName>
    </submittedName>
</protein>
<feature type="non-terminal residue" evidence="1">
    <location>
        <position position="117"/>
    </location>
</feature>
<reference evidence="1" key="1">
    <citation type="submission" date="2013-08" db="EMBL/GenBank/DDBJ databases">
        <authorList>
            <person name="Mendez C."/>
            <person name="Richter M."/>
            <person name="Ferrer M."/>
            <person name="Sanchez J."/>
        </authorList>
    </citation>
    <scope>NUCLEOTIDE SEQUENCE</scope>
</reference>
<sequence length="117" mass="12967">MGRINPERRERLVNDVKERYDRISGTMNELSKRLWAGNECLSIGHGGIGIVSKATGMARNTVVNGRNEVKAGKKLDGRIRDRGAGRKRSIEINPGLPERLQEIVAPFTRGDPMSSLL</sequence>
<gene>
    <name evidence="1" type="ORF">B1A_01413</name>
</gene>
<reference evidence="1" key="2">
    <citation type="journal article" date="2014" name="ISME J.">
        <title>Microbial stratification in low pH oxic and suboxic macroscopic growths along an acid mine drainage.</title>
        <authorList>
            <person name="Mendez-Garcia C."/>
            <person name="Mesa V."/>
            <person name="Sprenger R.R."/>
            <person name="Richter M."/>
            <person name="Diez M.S."/>
            <person name="Solano J."/>
            <person name="Bargiela R."/>
            <person name="Golyshina O.V."/>
            <person name="Manteca A."/>
            <person name="Ramos J.L."/>
            <person name="Gallego J.R."/>
            <person name="Llorente I."/>
            <person name="Martins Dos Santos V.A."/>
            <person name="Jensen O.N."/>
            <person name="Pelaez A.I."/>
            <person name="Sanchez J."/>
            <person name="Ferrer M."/>
        </authorList>
    </citation>
    <scope>NUCLEOTIDE SEQUENCE</scope>
</reference>
<proteinExistence type="predicted"/>